<keyword evidence="1" id="KW-0812">Transmembrane</keyword>
<proteinExistence type="predicted"/>
<feature type="non-terminal residue" evidence="3">
    <location>
        <position position="1"/>
    </location>
</feature>
<feature type="domain" description="Reverse transcriptase Ty1/copia-type" evidence="2">
    <location>
        <begin position="4"/>
        <end position="70"/>
    </location>
</feature>
<evidence type="ECO:0000259" key="2">
    <source>
        <dbReference type="Pfam" id="PF07727"/>
    </source>
</evidence>
<comment type="caution">
    <text evidence="3">The sequence shown here is derived from an EMBL/GenBank/DDBJ whole genome shotgun (WGS) entry which is preliminary data.</text>
</comment>
<sequence length="171" mass="19936">MKIDMNGKVHTSKAQLIAKGFKQIHGIGYNETFSLIAMLTSMWILLAIVLYHDYKIWHIDVKIAFLNGKLLMDQASRSYNLLFNEVVRHLGFIKNEDEPCIKKKKVSENTIILLVLYIDNILLIENDIPTIQNDLGEATYVFGIRIYRDKSLKLLGLSQSTYHLRDYQYRR</sequence>
<dbReference type="OrthoDB" id="7473114at2759"/>
<evidence type="ECO:0000313" key="3">
    <source>
        <dbReference type="EMBL" id="RDX71582.1"/>
    </source>
</evidence>
<evidence type="ECO:0000256" key="1">
    <source>
        <dbReference type="SAM" id="Phobius"/>
    </source>
</evidence>
<dbReference type="EMBL" id="QJKJ01011273">
    <property type="protein sequence ID" value="RDX71582.1"/>
    <property type="molecule type" value="Genomic_DNA"/>
</dbReference>
<dbReference type="Proteomes" id="UP000257109">
    <property type="component" value="Unassembled WGS sequence"/>
</dbReference>
<keyword evidence="1" id="KW-0472">Membrane</keyword>
<reference evidence="3" key="1">
    <citation type="submission" date="2018-05" db="EMBL/GenBank/DDBJ databases">
        <title>Draft genome of Mucuna pruriens seed.</title>
        <authorList>
            <person name="Nnadi N.E."/>
            <person name="Vos R."/>
            <person name="Hasami M.H."/>
            <person name="Devisetty U.K."/>
            <person name="Aguiy J.C."/>
        </authorList>
    </citation>
    <scope>NUCLEOTIDE SEQUENCE [LARGE SCALE GENOMIC DNA]</scope>
    <source>
        <strain evidence="3">JCA_2017</strain>
    </source>
</reference>
<dbReference type="STRING" id="157652.A0A371EZW5"/>
<protein>
    <recommendedName>
        <fullName evidence="2">Reverse transcriptase Ty1/copia-type domain-containing protein</fullName>
    </recommendedName>
</protein>
<feature type="non-terminal residue" evidence="3">
    <location>
        <position position="171"/>
    </location>
</feature>
<dbReference type="InterPro" id="IPR013103">
    <property type="entry name" value="RVT_2"/>
</dbReference>
<dbReference type="AlphaFoldDB" id="A0A371EZW5"/>
<keyword evidence="1" id="KW-1133">Transmembrane helix</keyword>
<dbReference type="Pfam" id="PF07727">
    <property type="entry name" value="RVT_2"/>
    <property type="match status" value="1"/>
</dbReference>
<evidence type="ECO:0000313" key="4">
    <source>
        <dbReference type="Proteomes" id="UP000257109"/>
    </source>
</evidence>
<name>A0A371EZW5_MUCPR</name>
<organism evidence="3 4">
    <name type="scientific">Mucuna pruriens</name>
    <name type="common">Velvet bean</name>
    <name type="synonym">Dolichos pruriens</name>
    <dbReference type="NCBI Taxonomy" id="157652"/>
    <lineage>
        <taxon>Eukaryota</taxon>
        <taxon>Viridiplantae</taxon>
        <taxon>Streptophyta</taxon>
        <taxon>Embryophyta</taxon>
        <taxon>Tracheophyta</taxon>
        <taxon>Spermatophyta</taxon>
        <taxon>Magnoliopsida</taxon>
        <taxon>eudicotyledons</taxon>
        <taxon>Gunneridae</taxon>
        <taxon>Pentapetalae</taxon>
        <taxon>rosids</taxon>
        <taxon>fabids</taxon>
        <taxon>Fabales</taxon>
        <taxon>Fabaceae</taxon>
        <taxon>Papilionoideae</taxon>
        <taxon>50 kb inversion clade</taxon>
        <taxon>NPAAA clade</taxon>
        <taxon>indigoferoid/millettioid clade</taxon>
        <taxon>Phaseoleae</taxon>
        <taxon>Mucuna</taxon>
    </lineage>
</organism>
<feature type="transmembrane region" description="Helical" evidence="1">
    <location>
        <begin position="33"/>
        <end position="52"/>
    </location>
</feature>
<accession>A0A371EZW5</accession>
<keyword evidence="4" id="KW-1185">Reference proteome</keyword>
<gene>
    <name evidence="3" type="ORF">CR513_49055</name>
</gene>